<protein>
    <submittedName>
        <fullName evidence="1">Uncharacterized protein</fullName>
    </submittedName>
</protein>
<dbReference type="AlphaFoldDB" id="A0A414PV05"/>
<comment type="caution">
    <text evidence="1">The sequence shown here is derived from an EMBL/GenBank/DDBJ whole genome shotgun (WGS) entry which is preliminary data.</text>
</comment>
<proteinExistence type="predicted"/>
<reference evidence="1 2" key="1">
    <citation type="submission" date="2018-08" db="EMBL/GenBank/DDBJ databases">
        <title>A genome reference for cultivated species of the human gut microbiota.</title>
        <authorList>
            <person name="Zou Y."/>
            <person name="Xue W."/>
            <person name="Luo G."/>
        </authorList>
    </citation>
    <scope>NUCLEOTIDE SEQUENCE [LARGE SCALE GENOMIC DNA]</scope>
    <source>
        <strain evidence="1 2">AM25-1</strain>
    </source>
</reference>
<evidence type="ECO:0000313" key="1">
    <source>
        <dbReference type="EMBL" id="RHF72326.1"/>
    </source>
</evidence>
<evidence type="ECO:0000313" key="2">
    <source>
        <dbReference type="Proteomes" id="UP000284676"/>
    </source>
</evidence>
<gene>
    <name evidence="1" type="ORF">DW663_07015</name>
</gene>
<organism evidence="1 2">
    <name type="scientific">Fusobacterium mortiferum</name>
    <dbReference type="NCBI Taxonomy" id="850"/>
    <lineage>
        <taxon>Bacteria</taxon>
        <taxon>Fusobacteriati</taxon>
        <taxon>Fusobacteriota</taxon>
        <taxon>Fusobacteriia</taxon>
        <taxon>Fusobacteriales</taxon>
        <taxon>Fusobacteriaceae</taxon>
        <taxon>Fusobacterium</taxon>
    </lineage>
</organism>
<dbReference type="EMBL" id="QRHL01000009">
    <property type="protein sequence ID" value="RHF72326.1"/>
    <property type="molecule type" value="Genomic_DNA"/>
</dbReference>
<name>A0A414PV05_FUSMR</name>
<dbReference type="Proteomes" id="UP000284676">
    <property type="component" value="Unassembled WGS sequence"/>
</dbReference>
<sequence>MVFNYIVKSTSGIEINSRGEIFEKVEKASLTYPQDAVLIYNEHLQKNLSPIILKRIGKHWVEITLEQAKADYRPIGLKRAYKIQVV</sequence>
<dbReference type="RefSeq" id="WP_118234372.1">
    <property type="nucleotide sequence ID" value="NZ_QRHL01000009.1"/>
</dbReference>
<accession>A0A414PV05</accession>